<keyword evidence="3" id="KW-0443">Lipid metabolism</keyword>
<sequence>MSDAASVDSGYSGPVRLLALDGGGIRGLSGLVILREIMKRIEAERGLGTTPRPCDYFDMIGGSGTGGLLAIMLGRLGMSVDEAIGAYVEFAKTVFSDRKWFFKNETFKATVLERVIKKIIRDKEEDPEARMKTDKPTTNCKTFVCAMSAVNLAAPRIFRSYDVKENQTYNCKIWEAARATSAASSFFKSIDIGQEGLKERFIDGGLRCNNPVQQVRDEAHLVYGKGCEVACIVSIGAGHPNVIALRKPSAFQRILPTGLIKVLEGIAADCESIAEGFEKEYTDKKPRVYFRLNVQQGLQNVSLAEWDKLSEVKTHTLQYTAETKVGKHIDHLKELLTAGALLESVTRDDELI</sequence>
<evidence type="ECO:0000313" key="6">
    <source>
        <dbReference type="EMBL" id="KAG5651485.1"/>
    </source>
</evidence>
<dbReference type="GO" id="GO:0047499">
    <property type="term" value="F:calcium-independent phospholipase A2 activity"/>
    <property type="evidence" value="ECO:0007669"/>
    <property type="project" value="TreeGrafter"/>
</dbReference>
<dbReference type="GO" id="GO:0016042">
    <property type="term" value="P:lipid catabolic process"/>
    <property type="evidence" value="ECO:0007669"/>
    <property type="project" value="UniProtKB-KW"/>
</dbReference>
<dbReference type="SUPFAM" id="SSF52151">
    <property type="entry name" value="FabD/lysophospholipase-like"/>
    <property type="match status" value="1"/>
</dbReference>
<evidence type="ECO:0000256" key="2">
    <source>
        <dbReference type="ARBA" id="ARBA00022963"/>
    </source>
</evidence>
<dbReference type="AlphaFoldDB" id="A0A9P7GLG8"/>
<dbReference type="PROSITE" id="PS51635">
    <property type="entry name" value="PNPLA"/>
    <property type="match status" value="1"/>
</dbReference>
<feature type="domain" description="PNPLA" evidence="5">
    <location>
        <begin position="18"/>
        <end position="216"/>
    </location>
</feature>
<comment type="caution">
    <text evidence="6">The sequence shown here is derived from an EMBL/GenBank/DDBJ whole genome shotgun (WGS) entry which is preliminary data.</text>
</comment>
<evidence type="ECO:0000313" key="7">
    <source>
        <dbReference type="Proteomes" id="UP000717328"/>
    </source>
</evidence>
<organism evidence="6 7">
    <name type="scientific">Sphagnurus paluster</name>
    <dbReference type="NCBI Taxonomy" id="117069"/>
    <lineage>
        <taxon>Eukaryota</taxon>
        <taxon>Fungi</taxon>
        <taxon>Dikarya</taxon>
        <taxon>Basidiomycota</taxon>
        <taxon>Agaricomycotina</taxon>
        <taxon>Agaricomycetes</taxon>
        <taxon>Agaricomycetidae</taxon>
        <taxon>Agaricales</taxon>
        <taxon>Tricholomatineae</taxon>
        <taxon>Lyophyllaceae</taxon>
        <taxon>Sphagnurus</taxon>
    </lineage>
</organism>
<dbReference type="Pfam" id="PF01734">
    <property type="entry name" value="Patatin"/>
    <property type="match status" value="1"/>
</dbReference>
<proteinExistence type="predicted"/>
<name>A0A9P7GLG8_9AGAR</name>
<keyword evidence="7" id="KW-1185">Reference proteome</keyword>
<dbReference type="Proteomes" id="UP000717328">
    <property type="component" value="Unassembled WGS sequence"/>
</dbReference>
<reference evidence="6" key="1">
    <citation type="submission" date="2021-02" db="EMBL/GenBank/DDBJ databases">
        <authorList>
            <person name="Nieuwenhuis M."/>
            <person name="Van De Peppel L.J.J."/>
        </authorList>
    </citation>
    <scope>NUCLEOTIDE SEQUENCE</scope>
    <source>
        <strain evidence="6">D49</strain>
    </source>
</reference>
<dbReference type="InterPro" id="IPR002641">
    <property type="entry name" value="PNPLA_dom"/>
</dbReference>
<feature type="short sequence motif" description="GXGXXG" evidence="4">
    <location>
        <begin position="22"/>
        <end position="27"/>
    </location>
</feature>
<dbReference type="GO" id="GO:0019369">
    <property type="term" value="P:arachidonate metabolic process"/>
    <property type="evidence" value="ECO:0007669"/>
    <property type="project" value="TreeGrafter"/>
</dbReference>
<evidence type="ECO:0000256" key="1">
    <source>
        <dbReference type="ARBA" id="ARBA00022801"/>
    </source>
</evidence>
<dbReference type="PANTHER" id="PTHR24185">
    <property type="entry name" value="CALCIUM-INDEPENDENT PHOSPHOLIPASE A2-GAMMA"/>
    <property type="match status" value="1"/>
</dbReference>
<keyword evidence="2" id="KW-0442">Lipid degradation</keyword>
<comment type="caution">
    <text evidence="4">Lacks conserved residue(s) required for the propagation of feature annotation.</text>
</comment>
<evidence type="ECO:0000256" key="3">
    <source>
        <dbReference type="ARBA" id="ARBA00023098"/>
    </source>
</evidence>
<evidence type="ECO:0000256" key="4">
    <source>
        <dbReference type="PROSITE-ProRule" id="PRU01161"/>
    </source>
</evidence>
<accession>A0A9P7GLG8</accession>
<dbReference type="CDD" id="cd07216">
    <property type="entry name" value="Pat17_PNPLA8_PNPLA9_like3"/>
    <property type="match status" value="1"/>
</dbReference>
<dbReference type="OrthoDB" id="630895at2759"/>
<evidence type="ECO:0000259" key="5">
    <source>
        <dbReference type="PROSITE" id="PS51635"/>
    </source>
</evidence>
<protein>
    <recommendedName>
        <fullName evidence="5">PNPLA domain-containing protein</fullName>
    </recommendedName>
</protein>
<gene>
    <name evidence="6" type="ORF">H0H81_008485</name>
</gene>
<dbReference type="GO" id="GO:0046486">
    <property type="term" value="P:glycerolipid metabolic process"/>
    <property type="evidence" value="ECO:0007669"/>
    <property type="project" value="UniProtKB-ARBA"/>
</dbReference>
<dbReference type="PANTHER" id="PTHR24185:SF1">
    <property type="entry name" value="CALCIUM-INDEPENDENT PHOSPHOLIPASE A2-GAMMA"/>
    <property type="match status" value="1"/>
</dbReference>
<dbReference type="GO" id="GO:0016020">
    <property type="term" value="C:membrane"/>
    <property type="evidence" value="ECO:0007669"/>
    <property type="project" value="TreeGrafter"/>
</dbReference>
<dbReference type="EMBL" id="JABCKI010000236">
    <property type="protein sequence ID" value="KAG5651485.1"/>
    <property type="molecule type" value="Genomic_DNA"/>
</dbReference>
<reference evidence="6" key="2">
    <citation type="submission" date="2021-10" db="EMBL/GenBank/DDBJ databases">
        <title>Phylogenomics reveals ancestral predisposition of the termite-cultivated fungus Termitomyces towards a domesticated lifestyle.</title>
        <authorList>
            <person name="Auxier B."/>
            <person name="Grum-Grzhimaylo A."/>
            <person name="Cardenas M.E."/>
            <person name="Lodge J.D."/>
            <person name="Laessoe T."/>
            <person name="Pedersen O."/>
            <person name="Smith M.E."/>
            <person name="Kuyper T.W."/>
            <person name="Franco-Molano E.A."/>
            <person name="Baroni T.J."/>
            <person name="Aanen D.K."/>
        </authorList>
    </citation>
    <scope>NUCLEOTIDE SEQUENCE</scope>
    <source>
        <strain evidence="6">D49</strain>
    </source>
</reference>
<feature type="short sequence motif" description="DGA/G" evidence="4">
    <location>
        <begin position="203"/>
        <end position="205"/>
    </location>
</feature>
<dbReference type="InterPro" id="IPR016035">
    <property type="entry name" value="Acyl_Trfase/lysoPLipase"/>
</dbReference>
<keyword evidence="1" id="KW-0378">Hydrolase</keyword>
<dbReference type="Gene3D" id="3.40.1090.10">
    <property type="entry name" value="Cytosolic phospholipase A2 catalytic domain"/>
    <property type="match status" value="1"/>
</dbReference>